<keyword evidence="3" id="KW-1185">Reference proteome</keyword>
<dbReference type="EMBL" id="JBANRG010000035">
    <property type="protein sequence ID" value="KAK7449808.1"/>
    <property type="molecule type" value="Genomic_DNA"/>
</dbReference>
<name>A0ABR1J4Q0_9AGAR</name>
<evidence type="ECO:0000313" key="3">
    <source>
        <dbReference type="Proteomes" id="UP001498398"/>
    </source>
</evidence>
<proteinExistence type="predicted"/>
<evidence type="ECO:0008006" key="4">
    <source>
        <dbReference type="Google" id="ProtNLM"/>
    </source>
</evidence>
<dbReference type="Proteomes" id="UP001498398">
    <property type="component" value="Unassembled WGS sequence"/>
</dbReference>
<comment type="caution">
    <text evidence="2">The sequence shown here is derived from an EMBL/GenBank/DDBJ whole genome shotgun (WGS) entry which is preliminary data.</text>
</comment>
<reference evidence="2 3" key="1">
    <citation type="submission" date="2024-01" db="EMBL/GenBank/DDBJ databases">
        <title>A draft genome for the cacao thread blight pathogen Marasmiellus scandens.</title>
        <authorList>
            <person name="Baruah I.K."/>
            <person name="Leung J."/>
            <person name="Bukari Y."/>
            <person name="Amoako-Attah I."/>
            <person name="Meinhardt L.W."/>
            <person name="Bailey B.A."/>
            <person name="Cohen S.P."/>
        </authorList>
    </citation>
    <scope>NUCLEOTIDE SEQUENCE [LARGE SCALE GENOMIC DNA]</scope>
    <source>
        <strain evidence="2 3">GH-19</strain>
    </source>
</reference>
<dbReference type="InterPro" id="IPR032675">
    <property type="entry name" value="LRR_dom_sf"/>
</dbReference>
<organism evidence="2 3">
    <name type="scientific">Marasmiellus scandens</name>
    <dbReference type="NCBI Taxonomy" id="2682957"/>
    <lineage>
        <taxon>Eukaryota</taxon>
        <taxon>Fungi</taxon>
        <taxon>Dikarya</taxon>
        <taxon>Basidiomycota</taxon>
        <taxon>Agaricomycotina</taxon>
        <taxon>Agaricomycetes</taxon>
        <taxon>Agaricomycetidae</taxon>
        <taxon>Agaricales</taxon>
        <taxon>Marasmiineae</taxon>
        <taxon>Omphalotaceae</taxon>
        <taxon>Marasmiellus</taxon>
    </lineage>
</organism>
<protein>
    <recommendedName>
        <fullName evidence="4">F-box domain-containing protein</fullName>
    </recommendedName>
</protein>
<keyword evidence="1" id="KW-0175">Coiled coil</keyword>
<dbReference type="SUPFAM" id="SSF52047">
    <property type="entry name" value="RNI-like"/>
    <property type="match status" value="1"/>
</dbReference>
<feature type="coiled-coil region" evidence="1">
    <location>
        <begin position="32"/>
        <end position="66"/>
    </location>
</feature>
<gene>
    <name evidence="2" type="ORF">VKT23_013284</name>
</gene>
<accession>A0ABR1J4Q0</accession>
<evidence type="ECO:0000313" key="2">
    <source>
        <dbReference type="EMBL" id="KAK7449808.1"/>
    </source>
</evidence>
<sequence length="564" mass="63120">MTAETLYPFNLNLLTTNAVPDDNDVHRVRKICVEYSQDLDRMNAQIERLQASIDAITLKRDALQSRLSSLQSITSPLRTLPLEVLQTIFINCLEPFPILSAHEAPMLLTRICSKWRSTAIGTPELWASIHVALVEAKHPFESYGSTCNSIREGLRTFLLRSGSLPLNISLCSEFPTGPGTLCWEDIVDEINQTLEILLPHHKRWKYLKLQVPLLCVTSVERLRGEDLLNLETVSIICFKDECITPPPPTRPFFENAPRLQRLSLGSQTPSTMLRFIGSVDWARLTHLVFCFGYWETPSMMTPLPSKHVIDMLKLCVNLEECAISLPGTANLGTSPWTNLTITLPKLKKFAIACYYPSQIMSFLLDLFVTPGLRELALDGTARSPSNRNVWMFSSIIDFIQRSSCSLRSFEFTAAEGPNKLSFLSGPRAVELMVALLKLMPELKNLDLSQFPLMTEALLEAFSAISPDSGEVLCPKLTRIEFEDSPSLTEDTLIHFLSTRVSQAPASSTVPLDCVVIKNARPSSESFLAQFGDAVQYSTPWSVGAHINQHFGRPNSRVPERVFGF</sequence>
<evidence type="ECO:0000256" key="1">
    <source>
        <dbReference type="SAM" id="Coils"/>
    </source>
</evidence>
<dbReference type="Gene3D" id="3.80.10.10">
    <property type="entry name" value="Ribonuclease Inhibitor"/>
    <property type="match status" value="1"/>
</dbReference>